<dbReference type="AlphaFoldDB" id="A0AAW0BJ50"/>
<keyword evidence="4" id="KW-1185">Reference proteome</keyword>
<organism evidence="3 4">
    <name type="scientific">Favolaschia claudopus</name>
    <dbReference type="NCBI Taxonomy" id="2862362"/>
    <lineage>
        <taxon>Eukaryota</taxon>
        <taxon>Fungi</taxon>
        <taxon>Dikarya</taxon>
        <taxon>Basidiomycota</taxon>
        <taxon>Agaricomycotina</taxon>
        <taxon>Agaricomycetes</taxon>
        <taxon>Agaricomycetidae</taxon>
        <taxon>Agaricales</taxon>
        <taxon>Marasmiineae</taxon>
        <taxon>Mycenaceae</taxon>
        <taxon>Favolaschia</taxon>
    </lineage>
</organism>
<evidence type="ECO:0000256" key="1">
    <source>
        <dbReference type="ARBA" id="ARBA00006484"/>
    </source>
</evidence>
<dbReference type="EMBL" id="JAWWNJ010000032">
    <property type="protein sequence ID" value="KAK7026290.1"/>
    <property type="molecule type" value="Genomic_DNA"/>
</dbReference>
<dbReference type="Gene3D" id="3.40.50.720">
    <property type="entry name" value="NAD(P)-binding Rossmann-like Domain"/>
    <property type="match status" value="1"/>
</dbReference>
<dbReference type="SUPFAM" id="SSF51735">
    <property type="entry name" value="NAD(P)-binding Rossmann-fold domains"/>
    <property type="match status" value="1"/>
</dbReference>
<comment type="similarity">
    <text evidence="1">Belongs to the short-chain dehydrogenases/reductases (SDR) family.</text>
</comment>
<sequence length="355" mass="37968">MTFPTFSATTTAEEVADAFVEQIRGKNVLITGTSLNGIGYETARVLAKYANLVIITGYNAERLNLTETAIKSSFLHTNTKPNIRQLHLDLTSLDSVRSAAAEVNAYPEPLHVLIHNAASAGGPLHLTPPHNLESQMATALFGPFLLTKLLYPKLLASTSPPTGSINSDTSKPRIVIVTSRAHSFLSASSAGSPTSGFPLPLDDAGAYLARGPANAEEFTSARRYLESKAANAVWATELARRAGQEGGVGVFSLHPGDIYTNIMQKEQNKVDLIAMGILNPDGTPAADKHTFKTIPQGAATTVVAAFDPRIEDHSGSHLWDCTIANDKLAPFVHDEEAGKKLWGIAEEVVGEKFEL</sequence>
<gene>
    <name evidence="3" type="ORF">R3P38DRAFT_2948971</name>
</gene>
<reference evidence="3 4" key="1">
    <citation type="journal article" date="2024" name="J Genomics">
        <title>Draft genome sequencing and assembly of Favolaschia claudopus CIRM-BRFM 2984 isolated from oak limbs.</title>
        <authorList>
            <person name="Navarro D."/>
            <person name="Drula E."/>
            <person name="Chaduli D."/>
            <person name="Cazenave R."/>
            <person name="Ahrendt S."/>
            <person name="Wang J."/>
            <person name="Lipzen A."/>
            <person name="Daum C."/>
            <person name="Barry K."/>
            <person name="Grigoriev I.V."/>
            <person name="Favel A."/>
            <person name="Rosso M.N."/>
            <person name="Martin F."/>
        </authorList>
    </citation>
    <scope>NUCLEOTIDE SEQUENCE [LARGE SCALE GENOMIC DNA]</scope>
    <source>
        <strain evidence="3 4">CIRM-BRFM 2984</strain>
    </source>
</reference>
<accession>A0AAW0BJ50</accession>
<name>A0AAW0BJ50_9AGAR</name>
<dbReference type="Proteomes" id="UP001362999">
    <property type="component" value="Unassembled WGS sequence"/>
</dbReference>
<evidence type="ECO:0000313" key="4">
    <source>
        <dbReference type="Proteomes" id="UP001362999"/>
    </source>
</evidence>
<proteinExistence type="inferred from homology"/>
<dbReference type="InterPro" id="IPR036291">
    <property type="entry name" value="NAD(P)-bd_dom_sf"/>
</dbReference>
<evidence type="ECO:0000256" key="2">
    <source>
        <dbReference type="ARBA" id="ARBA00023002"/>
    </source>
</evidence>
<comment type="caution">
    <text evidence="3">The sequence shown here is derived from an EMBL/GenBank/DDBJ whole genome shotgun (WGS) entry which is preliminary data.</text>
</comment>
<dbReference type="PANTHER" id="PTHR24320:SF283">
    <property type="entry name" value="RETINOL DEHYDROGENASE 11"/>
    <property type="match status" value="1"/>
</dbReference>
<keyword evidence="2" id="KW-0560">Oxidoreductase</keyword>
<dbReference type="InterPro" id="IPR002347">
    <property type="entry name" value="SDR_fam"/>
</dbReference>
<dbReference type="GO" id="GO:0016491">
    <property type="term" value="F:oxidoreductase activity"/>
    <property type="evidence" value="ECO:0007669"/>
    <property type="project" value="UniProtKB-KW"/>
</dbReference>
<protein>
    <submittedName>
        <fullName evidence="3">Short-chain dehydrogenase/reductase family protein</fullName>
    </submittedName>
</protein>
<evidence type="ECO:0000313" key="3">
    <source>
        <dbReference type="EMBL" id="KAK7026290.1"/>
    </source>
</evidence>
<dbReference type="PANTHER" id="PTHR24320">
    <property type="entry name" value="RETINOL DEHYDROGENASE"/>
    <property type="match status" value="1"/>
</dbReference>
<dbReference type="Pfam" id="PF00106">
    <property type="entry name" value="adh_short"/>
    <property type="match status" value="1"/>
</dbReference>